<evidence type="ECO:0000256" key="4">
    <source>
        <dbReference type="ARBA" id="ARBA00012045"/>
    </source>
</evidence>
<reference evidence="16 17" key="1">
    <citation type="submission" date="2019-03" db="EMBL/GenBank/DDBJ databases">
        <title>Genomic Encyclopedia of Type Strains, Phase IV (KMG-IV): sequencing the most valuable type-strain genomes for metagenomic binning, comparative biology and taxonomic classification.</title>
        <authorList>
            <person name="Goeker M."/>
        </authorList>
    </citation>
    <scope>NUCLEOTIDE SEQUENCE [LARGE SCALE GENOMIC DNA]</scope>
    <source>
        <strain evidence="16 17">DSM 24629</strain>
    </source>
</reference>
<comment type="catalytic activity">
    <reaction evidence="1 14">
        <text>Hydrolyzes free adenine bases from 7,8-dihydro-8-oxoguanine:adenine mismatched double-stranded DNA, leaving an apurinic site.</text>
        <dbReference type="EC" id="3.2.2.31"/>
    </reaction>
</comment>
<dbReference type="GO" id="GO:0000701">
    <property type="term" value="F:purine-specific mismatch base pair DNA N-glycosylase activity"/>
    <property type="evidence" value="ECO:0007669"/>
    <property type="project" value="UniProtKB-EC"/>
</dbReference>
<dbReference type="Gene3D" id="1.10.340.30">
    <property type="entry name" value="Hypothetical protein, domain 2"/>
    <property type="match status" value="1"/>
</dbReference>
<comment type="cofactor">
    <cofactor evidence="14">
        <name>[4Fe-4S] cluster</name>
        <dbReference type="ChEBI" id="CHEBI:49883"/>
    </cofactor>
    <text evidence="14">Binds 1 [4Fe-4S] cluster.</text>
</comment>
<dbReference type="OrthoDB" id="9802365at2"/>
<dbReference type="Pfam" id="PF14815">
    <property type="entry name" value="NUDIX_4"/>
    <property type="match status" value="1"/>
</dbReference>
<dbReference type="InterPro" id="IPR003651">
    <property type="entry name" value="Endonuclease3_FeS-loop_motif"/>
</dbReference>
<dbReference type="GO" id="GO:0035485">
    <property type="term" value="F:adenine/guanine mispair binding"/>
    <property type="evidence" value="ECO:0007669"/>
    <property type="project" value="TreeGrafter"/>
</dbReference>
<comment type="function">
    <text evidence="2">Adenine glycosylase active on G-A mispairs. MutY also corrects error-prone DNA synthesis past GO lesions which are due to the oxidatively damaged form of guanine: 7,8-dihydro-8-oxoguanine (8-oxo-dGTP).</text>
</comment>
<evidence type="ECO:0000259" key="15">
    <source>
        <dbReference type="SMART" id="SM00478"/>
    </source>
</evidence>
<dbReference type="Gene3D" id="3.90.79.10">
    <property type="entry name" value="Nucleoside Triphosphate Pyrophosphohydrolase"/>
    <property type="match status" value="1"/>
</dbReference>
<evidence type="ECO:0000256" key="6">
    <source>
        <dbReference type="ARBA" id="ARBA00022485"/>
    </source>
</evidence>
<keyword evidence="8 14" id="KW-0227">DNA damage</keyword>
<dbReference type="InterPro" id="IPR023170">
    <property type="entry name" value="HhH_base_excis_C"/>
</dbReference>
<evidence type="ECO:0000256" key="8">
    <source>
        <dbReference type="ARBA" id="ARBA00022763"/>
    </source>
</evidence>
<dbReference type="GO" id="GO:0032357">
    <property type="term" value="F:oxidized purine DNA binding"/>
    <property type="evidence" value="ECO:0007669"/>
    <property type="project" value="TreeGrafter"/>
</dbReference>
<dbReference type="SUPFAM" id="SSF55811">
    <property type="entry name" value="Nudix"/>
    <property type="match status" value="1"/>
</dbReference>
<feature type="domain" description="HhH-GPD" evidence="15">
    <location>
        <begin position="38"/>
        <end position="188"/>
    </location>
</feature>
<dbReference type="SMART" id="SM00478">
    <property type="entry name" value="ENDO3c"/>
    <property type="match status" value="1"/>
</dbReference>
<dbReference type="InterPro" id="IPR000445">
    <property type="entry name" value="HhH_motif"/>
</dbReference>
<comment type="similarity">
    <text evidence="3 14">Belongs to the Nth/MutY family.</text>
</comment>
<evidence type="ECO:0000256" key="2">
    <source>
        <dbReference type="ARBA" id="ARBA00002933"/>
    </source>
</evidence>
<dbReference type="NCBIfam" id="TIGR01084">
    <property type="entry name" value="mutY"/>
    <property type="match status" value="1"/>
</dbReference>
<dbReference type="InterPro" id="IPR005760">
    <property type="entry name" value="A/G_AdeGlyc_MutY"/>
</dbReference>
<keyword evidence="17" id="KW-1185">Reference proteome</keyword>
<evidence type="ECO:0000256" key="5">
    <source>
        <dbReference type="ARBA" id="ARBA00022023"/>
    </source>
</evidence>
<dbReference type="EC" id="3.2.2.31" evidence="4 14"/>
<dbReference type="SMART" id="SM00525">
    <property type="entry name" value="FES"/>
    <property type="match status" value="1"/>
</dbReference>
<keyword evidence="11" id="KW-0411">Iron-sulfur</keyword>
<evidence type="ECO:0000256" key="7">
    <source>
        <dbReference type="ARBA" id="ARBA00022723"/>
    </source>
</evidence>
<evidence type="ECO:0000256" key="9">
    <source>
        <dbReference type="ARBA" id="ARBA00022801"/>
    </source>
</evidence>
<dbReference type="PANTHER" id="PTHR42944:SF1">
    <property type="entry name" value="ADENINE DNA GLYCOSYLASE"/>
    <property type="match status" value="1"/>
</dbReference>
<dbReference type="GO" id="GO:0034039">
    <property type="term" value="F:8-oxo-7,8-dihydroguanine DNA N-glycosylase activity"/>
    <property type="evidence" value="ECO:0007669"/>
    <property type="project" value="TreeGrafter"/>
</dbReference>
<dbReference type="Gene3D" id="1.10.1670.10">
    <property type="entry name" value="Helix-hairpin-Helix base-excision DNA repair enzymes (C-terminal)"/>
    <property type="match status" value="1"/>
</dbReference>
<name>A0A4R3MS38_9FIRM</name>
<dbReference type="GO" id="GO:0051539">
    <property type="term" value="F:4 iron, 4 sulfur cluster binding"/>
    <property type="evidence" value="ECO:0007669"/>
    <property type="project" value="UniProtKB-UniRule"/>
</dbReference>
<dbReference type="Proteomes" id="UP000294902">
    <property type="component" value="Unassembled WGS sequence"/>
</dbReference>
<evidence type="ECO:0000256" key="3">
    <source>
        <dbReference type="ARBA" id="ARBA00008343"/>
    </source>
</evidence>
<evidence type="ECO:0000256" key="1">
    <source>
        <dbReference type="ARBA" id="ARBA00000843"/>
    </source>
</evidence>
<dbReference type="InterPro" id="IPR044298">
    <property type="entry name" value="MIG/MutY"/>
</dbReference>
<dbReference type="FunFam" id="1.10.340.30:FF:000002">
    <property type="entry name" value="Adenine DNA glycosylase"/>
    <property type="match status" value="1"/>
</dbReference>
<dbReference type="GO" id="GO:0006284">
    <property type="term" value="P:base-excision repair"/>
    <property type="evidence" value="ECO:0007669"/>
    <property type="project" value="UniProtKB-UniRule"/>
</dbReference>
<dbReference type="PANTHER" id="PTHR42944">
    <property type="entry name" value="ADENINE DNA GLYCOSYLASE"/>
    <property type="match status" value="1"/>
</dbReference>
<sequence>MNNQYFYKNLIGWYIKVQRQLPWRESFEPYTVWLSEIMLQQTQVITVIDYFNRFVKAYPTVEALSQANEDDVFKLWEGLGYYSRARNLIRCAKIVVEEYEGQFPNDYKTLLKLPGIGPYTAGAILSIAYNQSIPAVDGNVMRVISRYRGLDVNISDTKSRVVFEKEVMSLIGGSPRDFNQGIMELGATVCTPKQSKCEQCPVNEGCQAFKSNTVDQYPVKLKKIKKKTMNMAAIILEEQDKMMIVKRPNSGLMANLWGFPVVETTSSTPEREIEDYIHEAYGLEIDVLKIEEGARHIFTHLIWDMTLYRCVIKASNKGSKIIEYPENLWVGKEAFNEYAFPTAFRKLFPLI</sequence>
<evidence type="ECO:0000256" key="12">
    <source>
        <dbReference type="ARBA" id="ARBA00023204"/>
    </source>
</evidence>
<dbReference type="Pfam" id="PF00730">
    <property type="entry name" value="HhH-GPD"/>
    <property type="match status" value="1"/>
</dbReference>
<evidence type="ECO:0000313" key="16">
    <source>
        <dbReference type="EMBL" id="TCT16238.1"/>
    </source>
</evidence>
<evidence type="ECO:0000313" key="17">
    <source>
        <dbReference type="Proteomes" id="UP000294902"/>
    </source>
</evidence>
<protein>
    <recommendedName>
        <fullName evidence="5 14">Adenine DNA glycosylase</fullName>
        <ecNumber evidence="4 14">3.2.2.31</ecNumber>
    </recommendedName>
</protein>
<keyword evidence="6" id="KW-0004">4Fe-4S</keyword>
<dbReference type="InterPro" id="IPR015797">
    <property type="entry name" value="NUDIX_hydrolase-like_dom_sf"/>
</dbReference>
<dbReference type="InterPro" id="IPR011257">
    <property type="entry name" value="DNA_glycosylase"/>
</dbReference>
<dbReference type="InterPro" id="IPR029119">
    <property type="entry name" value="MutY_C"/>
</dbReference>
<gene>
    <name evidence="16" type="ORF">EDC18_102255</name>
</gene>
<evidence type="ECO:0000256" key="11">
    <source>
        <dbReference type="ARBA" id="ARBA00023014"/>
    </source>
</evidence>
<dbReference type="GO" id="GO:0006298">
    <property type="term" value="P:mismatch repair"/>
    <property type="evidence" value="ECO:0007669"/>
    <property type="project" value="TreeGrafter"/>
</dbReference>
<dbReference type="Pfam" id="PF00633">
    <property type="entry name" value="HHH"/>
    <property type="match status" value="1"/>
</dbReference>
<evidence type="ECO:0000256" key="10">
    <source>
        <dbReference type="ARBA" id="ARBA00023004"/>
    </source>
</evidence>
<dbReference type="CDD" id="cd00056">
    <property type="entry name" value="ENDO3c"/>
    <property type="match status" value="1"/>
</dbReference>
<keyword evidence="12" id="KW-0234">DNA repair</keyword>
<dbReference type="GO" id="GO:0046872">
    <property type="term" value="F:metal ion binding"/>
    <property type="evidence" value="ECO:0007669"/>
    <property type="project" value="UniProtKB-UniRule"/>
</dbReference>
<organism evidence="16 17">
    <name type="scientific">Natranaerovirga pectinivora</name>
    <dbReference type="NCBI Taxonomy" id="682400"/>
    <lineage>
        <taxon>Bacteria</taxon>
        <taxon>Bacillati</taxon>
        <taxon>Bacillota</taxon>
        <taxon>Clostridia</taxon>
        <taxon>Lachnospirales</taxon>
        <taxon>Natranaerovirgaceae</taxon>
        <taxon>Natranaerovirga</taxon>
    </lineage>
</organism>
<keyword evidence="9" id="KW-0378">Hydrolase</keyword>
<dbReference type="EMBL" id="SMAL01000002">
    <property type="protein sequence ID" value="TCT16238.1"/>
    <property type="molecule type" value="Genomic_DNA"/>
</dbReference>
<dbReference type="InterPro" id="IPR004036">
    <property type="entry name" value="Endonuclease-III-like_CS2"/>
</dbReference>
<dbReference type="AlphaFoldDB" id="A0A4R3MS38"/>
<evidence type="ECO:0000256" key="14">
    <source>
        <dbReference type="RuleBase" id="RU365096"/>
    </source>
</evidence>
<dbReference type="CDD" id="cd03431">
    <property type="entry name" value="NUDIX_DNA_Glycosylase_C-MutY"/>
    <property type="match status" value="1"/>
</dbReference>
<evidence type="ECO:0000256" key="13">
    <source>
        <dbReference type="ARBA" id="ARBA00023295"/>
    </source>
</evidence>
<keyword evidence="7" id="KW-0479">Metal-binding</keyword>
<comment type="caution">
    <text evidence="16">The sequence shown here is derived from an EMBL/GenBank/DDBJ whole genome shotgun (WGS) entry which is preliminary data.</text>
</comment>
<accession>A0A4R3MS38</accession>
<dbReference type="PROSITE" id="PS01155">
    <property type="entry name" value="ENDONUCLEASE_III_2"/>
    <property type="match status" value="1"/>
</dbReference>
<dbReference type="InterPro" id="IPR003265">
    <property type="entry name" value="HhH-GPD_domain"/>
</dbReference>
<keyword evidence="10 14" id="KW-0408">Iron</keyword>
<proteinExistence type="inferred from homology"/>
<keyword evidence="13 14" id="KW-0326">Glycosidase</keyword>
<dbReference type="RefSeq" id="WP_132250484.1">
    <property type="nucleotide sequence ID" value="NZ_SMAL01000002.1"/>
</dbReference>
<dbReference type="SUPFAM" id="SSF48150">
    <property type="entry name" value="DNA-glycosylase"/>
    <property type="match status" value="1"/>
</dbReference>